<gene>
    <name evidence="8" type="ORF">Aud_002696</name>
</gene>
<reference evidence="8" key="2">
    <citation type="submission" date="2021-01" db="EMBL/GenBank/DDBJ databases">
        <title>Pan-genome distribution and transcriptional activeness of fungal secondary metabolism genes in Aspergillus section Fumigati.</title>
        <authorList>
            <person name="Takahashi H."/>
            <person name="Umemura M."/>
            <person name="Ninomiya A."/>
            <person name="Kusuya Y."/>
            <person name="Urayama S."/>
            <person name="Shimizu M."/>
            <person name="Watanabe A."/>
            <person name="Kamei K."/>
            <person name="Yaguchi T."/>
            <person name="Hagiwara D."/>
        </authorList>
    </citation>
    <scope>NUCLEOTIDE SEQUENCE</scope>
    <source>
        <strain evidence="8">IFM 46973</strain>
    </source>
</reference>
<reference evidence="8" key="1">
    <citation type="journal article" date="2015" name="Genome Announc.">
        <title>Draft Genome Sequence of the Pathogenic Filamentous Fungus Aspergillus udagawae Strain IFM 46973T.</title>
        <authorList>
            <person name="Kusuya Y."/>
            <person name="Takahashi-Nakaguchi A."/>
            <person name="Takahashi H."/>
            <person name="Yaguchi T."/>
        </authorList>
    </citation>
    <scope>NUCLEOTIDE SEQUENCE</scope>
    <source>
        <strain evidence="8">IFM 46973</strain>
    </source>
</reference>
<dbReference type="InterPro" id="IPR013149">
    <property type="entry name" value="ADH-like_C"/>
</dbReference>
<dbReference type="PANTHER" id="PTHR43350">
    <property type="entry name" value="NAD-DEPENDENT ALCOHOL DEHYDROGENASE"/>
    <property type="match status" value="1"/>
</dbReference>
<dbReference type="PANTHER" id="PTHR43350:SF17">
    <property type="entry name" value="NAD-DEPENDENT ALCOHOL DEHYDROGENASE"/>
    <property type="match status" value="1"/>
</dbReference>
<dbReference type="InterPro" id="IPR036291">
    <property type="entry name" value="NAD(P)-bd_dom_sf"/>
</dbReference>
<dbReference type="Gene3D" id="3.90.180.10">
    <property type="entry name" value="Medium-chain alcohol dehydrogenases, catalytic domain"/>
    <property type="match status" value="1"/>
</dbReference>
<keyword evidence="4" id="KW-0862">Zinc</keyword>
<name>A0A8E0QJB0_9EURO</name>
<evidence type="ECO:0000259" key="6">
    <source>
        <dbReference type="Pfam" id="PF00107"/>
    </source>
</evidence>
<dbReference type="Pfam" id="PF08240">
    <property type="entry name" value="ADH_N"/>
    <property type="match status" value="1"/>
</dbReference>
<dbReference type="CDD" id="cd05188">
    <property type="entry name" value="MDR"/>
    <property type="match status" value="1"/>
</dbReference>
<protein>
    <recommendedName>
        <fullName evidence="10">Alcohol dehydrogenase</fullName>
    </recommendedName>
</protein>
<keyword evidence="3" id="KW-0479">Metal-binding</keyword>
<evidence type="ECO:0000313" key="9">
    <source>
        <dbReference type="Proteomes" id="UP000036893"/>
    </source>
</evidence>
<dbReference type="InterPro" id="IPR011032">
    <property type="entry name" value="GroES-like_sf"/>
</dbReference>
<evidence type="ECO:0000256" key="2">
    <source>
        <dbReference type="ARBA" id="ARBA00008072"/>
    </source>
</evidence>
<dbReference type="GeneID" id="66990172"/>
<evidence type="ECO:0008006" key="10">
    <source>
        <dbReference type="Google" id="ProtNLM"/>
    </source>
</evidence>
<dbReference type="Proteomes" id="UP000036893">
    <property type="component" value="Unassembled WGS sequence"/>
</dbReference>
<dbReference type="AlphaFoldDB" id="A0A8E0QJB0"/>
<dbReference type="SUPFAM" id="SSF50129">
    <property type="entry name" value="GroES-like"/>
    <property type="match status" value="1"/>
</dbReference>
<proteinExistence type="inferred from homology"/>
<dbReference type="Gene3D" id="3.40.50.720">
    <property type="entry name" value="NAD(P)-binding Rossmann-like Domain"/>
    <property type="match status" value="1"/>
</dbReference>
<evidence type="ECO:0000256" key="5">
    <source>
        <dbReference type="ARBA" id="ARBA00023002"/>
    </source>
</evidence>
<evidence type="ECO:0000259" key="7">
    <source>
        <dbReference type="Pfam" id="PF08240"/>
    </source>
</evidence>
<dbReference type="EMBL" id="BBXM02000002">
    <property type="protein sequence ID" value="GIC86327.1"/>
    <property type="molecule type" value="Genomic_DNA"/>
</dbReference>
<evidence type="ECO:0000313" key="8">
    <source>
        <dbReference type="EMBL" id="GIC86327.1"/>
    </source>
</evidence>
<dbReference type="InterPro" id="IPR013154">
    <property type="entry name" value="ADH-like_N"/>
</dbReference>
<sequence>MATHRAIILSEINSPLTLATVPTPAPQSGQVLIKVLASPIHSYYRAILTGKLPYPLPLPCTPGASPIGRIEAIGSDATTLKPGQLVYVDLTVRARDDPLKEQGTAILQGLFGGVTPEARILSENDWRHGSWAEKQIVPLENVYVLDESLLLEQMGYSPARLAWINTLLVPYGGLLSGALQPGETVIVCFATGHFGGAAIDAALAMGAGRVVAVGRRMSSLEKIQAGYPKGKVVGVATEGLDESSLKDALRKATPRGLGADLFLDFTPASAVEGQKWIHISSAISTLKANGRAVLMGGASDSISVSYSELMMRNIQVKGNFMFDGTAPAKLIRLIEMGNLSLSRFHNIEFDFKDYERAIDEATTKTAGGCGVVLVHKE</sequence>
<dbReference type="SUPFAM" id="SSF51735">
    <property type="entry name" value="NAD(P)-binding Rossmann-fold domains"/>
    <property type="match status" value="1"/>
</dbReference>
<comment type="cofactor">
    <cofactor evidence="1">
        <name>Zn(2+)</name>
        <dbReference type="ChEBI" id="CHEBI:29105"/>
    </cofactor>
</comment>
<dbReference type="Pfam" id="PF00107">
    <property type="entry name" value="ADH_zinc_N"/>
    <property type="match status" value="1"/>
</dbReference>
<feature type="domain" description="Alcohol dehydrogenase-like N-terminal" evidence="7">
    <location>
        <begin position="28"/>
        <end position="144"/>
    </location>
</feature>
<evidence type="ECO:0000256" key="3">
    <source>
        <dbReference type="ARBA" id="ARBA00022723"/>
    </source>
</evidence>
<evidence type="ECO:0000256" key="4">
    <source>
        <dbReference type="ARBA" id="ARBA00022833"/>
    </source>
</evidence>
<dbReference type="GO" id="GO:0016491">
    <property type="term" value="F:oxidoreductase activity"/>
    <property type="evidence" value="ECO:0007669"/>
    <property type="project" value="UniProtKB-KW"/>
</dbReference>
<accession>A0A8E0QJB0</accession>
<dbReference type="GO" id="GO:0046872">
    <property type="term" value="F:metal ion binding"/>
    <property type="evidence" value="ECO:0007669"/>
    <property type="project" value="UniProtKB-KW"/>
</dbReference>
<evidence type="ECO:0000256" key="1">
    <source>
        <dbReference type="ARBA" id="ARBA00001947"/>
    </source>
</evidence>
<keyword evidence="5" id="KW-0560">Oxidoreductase</keyword>
<feature type="domain" description="Alcohol dehydrogenase-like C-terminal" evidence="6">
    <location>
        <begin position="195"/>
        <end position="334"/>
    </location>
</feature>
<dbReference type="RefSeq" id="XP_043143593.1">
    <property type="nucleotide sequence ID" value="XM_043287658.1"/>
</dbReference>
<comment type="caution">
    <text evidence="8">The sequence shown here is derived from an EMBL/GenBank/DDBJ whole genome shotgun (WGS) entry which is preliminary data.</text>
</comment>
<comment type="similarity">
    <text evidence="2">Belongs to the zinc-containing alcohol dehydrogenase family.</text>
</comment>
<organism evidence="8 9">
    <name type="scientific">Aspergillus udagawae</name>
    <dbReference type="NCBI Taxonomy" id="91492"/>
    <lineage>
        <taxon>Eukaryota</taxon>
        <taxon>Fungi</taxon>
        <taxon>Dikarya</taxon>
        <taxon>Ascomycota</taxon>
        <taxon>Pezizomycotina</taxon>
        <taxon>Eurotiomycetes</taxon>
        <taxon>Eurotiomycetidae</taxon>
        <taxon>Eurotiales</taxon>
        <taxon>Aspergillaceae</taxon>
        <taxon>Aspergillus</taxon>
        <taxon>Aspergillus subgen. Fumigati</taxon>
    </lineage>
</organism>